<evidence type="ECO:0000256" key="2">
    <source>
        <dbReference type="ARBA" id="ARBA00022617"/>
    </source>
</evidence>
<sequence>MTESFIQLPTAGESVFQTYERIRGRGPVVPIELPGKVAAWLAVGHQAVSEILAGDGTLFSKSARNCPALHDGTIPPDWPLRALTDIDHMLNKDGDDHRRVRKTIGRAFSPGRVAALEPRIRQITAELIDGLRDRAGELDLVSCFTTPLPVRVICELFGVPSDEQPQIRRWTTTVVAHTSTGEETQAAVAEMLAYLTELLDRKRRAPGDDLTSALVQANRESGLTDDELVQTLWLVIIAGHETTVHLLGNAVVALCSHPAQLARASAEDRWSDVVEEILRFRSSACVMFNRYALRDVTIAGIDIPAGAIVGWYAGVGRDPRRYPDADVFDIDHDHRDQLAFGRGPHFCLGAPLARLEGRVALSMLFGSFPRLNLACDPGSIPLSPQFITCGPLALPVHLEPMAKATVSC</sequence>
<proteinExistence type="inferred from homology"/>
<keyword evidence="2 7" id="KW-0349">Heme</keyword>
<dbReference type="CDD" id="cd11029">
    <property type="entry name" value="CYP107-like"/>
    <property type="match status" value="1"/>
</dbReference>
<evidence type="ECO:0000256" key="7">
    <source>
        <dbReference type="RuleBase" id="RU000461"/>
    </source>
</evidence>
<dbReference type="InterPro" id="IPR002397">
    <property type="entry name" value="Cyt_P450_B"/>
</dbReference>
<dbReference type="Gene3D" id="1.10.630.10">
    <property type="entry name" value="Cytochrome P450"/>
    <property type="match status" value="1"/>
</dbReference>
<evidence type="ECO:0000256" key="5">
    <source>
        <dbReference type="ARBA" id="ARBA00023004"/>
    </source>
</evidence>
<comment type="caution">
    <text evidence="8">The sequence shown here is derived from an EMBL/GenBank/DDBJ whole genome shotgun (WGS) entry which is preliminary data.</text>
</comment>
<reference evidence="8 9" key="1">
    <citation type="submission" date="2024-06" db="EMBL/GenBank/DDBJ databases">
        <title>The Natural Products Discovery Center: Release of the First 8490 Sequenced Strains for Exploring Actinobacteria Biosynthetic Diversity.</title>
        <authorList>
            <person name="Kalkreuter E."/>
            <person name="Kautsar S.A."/>
            <person name="Yang D."/>
            <person name="Bader C.D."/>
            <person name="Teijaro C.N."/>
            <person name="Fluegel L."/>
            <person name="Davis C.M."/>
            <person name="Simpson J.R."/>
            <person name="Lauterbach L."/>
            <person name="Steele A.D."/>
            <person name="Gui C."/>
            <person name="Meng S."/>
            <person name="Li G."/>
            <person name="Viehrig K."/>
            <person name="Ye F."/>
            <person name="Su P."/>
            <person name="Kiefer A.F."/>
            <person name="Nichols A."/>
            <person name="Cepeda A.J."/>
            <person name="Yan W."/>
            <person name="Fan B."/>
            <person name="Jiang Y."/>
            <person name="Adhikari A."/>
            <person name="Zheng C.-J."/>
            <person name="Schuster L."/>
            <person name="Cowan T.M."/>
            <person name="Smanski M.J."/>
            <person name="Chevrette M.G."/>
            <person name="De Carvalho L.P.S."/>
            <person name="Shen B."/>
        </authorList>
    </citation>
    <scope>NUCLEOTIDE SEQUENCE [LARGE SCALE GENOMIC DNA]</scope>
    <source>
        <strain evidence="8 9">NPDC019434</strain>
    </source>
</reference>
<evidence type="ECO:0000256" key="4">
    <source>
        <dbReference type="ARBA" id="ARBA00023002"/>
    </source>
</evidence>
<dbReference type="PRINTS" id="PR00385">
    <property type="entry name" value="P450"/>
</dbReference>
<dbReference type="EMBL" id="JBEYBR010000032">
    <property type="protein sequence ID" value="MEU2122989.1"/>
    <property type="molecule type" value="Genomic_DNA"/>
</dbReference>
<dbReference type="Proteomes" id="UP001550535">
    <property type="component" value="Unassembled WGS sequence"/>
</dbReference>
<keyword evidence="5 7" id="KW-0408">Iron</keyword>
<dbReference type="PANTHER" id="PTHR46696:SF1">
    <property type="entry name" value="CYTOCHROME P450 YJIB-RELATED"/>
    <property type="match status" value="1"/>
</dbReference>
<evidence type="ECO:0000313" key="8">
    <source>
        <dbReference type="EMBL" id="MEU2122989.1"/>
    </source>
</evidence>
<dbReference type="PANTHER" id="PTHR46696">
    <property type="entry name" value="P450, PUTATIVE (EUROFUNG)-RELATED"/>
    <property type="match status" value="1"/>
</dbReference>
<comment type="similarity">
    <text evidence="1 7">Belongs to the cytochrome P450 family.</text>
</comment>
<dbReference type="InterPro" id="IPR017972">
    <property type="entry name" value="Cyt_P450_CS"/>
</dbReference>
<dbReference type="RefSeq" id="WP_357991606.1">
    <property type="nucleotide sequence ID" value="NZ_JBEYBR010000032.1"/>
</dbReference>
<protein>
    <submittedName>
        <fullName evidence="8">Cytochrome P450</fullName>
    </submittedName>
</protein>
<gene>
    <name evidence="8" type="ORF">ABZ507_14340</name>
</gene>
<evidence type="ECO:0000256" key="6">
    <source>
        <dbReference type="ARBA" id="ARBA00023033"/>
    </source>
</evidence>
<evidence type="ECO:0000256" key="3">
    <source>
        <dbReference type="ARBA" id="ARBA00022723"/>
    </source>
</evidence>
<evidence type="ECO:0000313" key="9">
    <source>
        <dbReference type="Proteomes" id="UP001550535"/>
    </source>
</evidence>
<name>A0ABV2XAT8_9NOCA</name>
<dbReference type="PROSITE" id="PS00086">
    <property type="entry name" value="CYTOCHROME_P450"/>
    <property type="match status" value="1"/>
</dbReference>
<keyword evidence="4 7" id="KW-0560">Oxidoreductase</keyword>
<dbReference type="PRINTS" id="PR00359">
    <property type="entry name" value="BP450"/>
</dbReference>
<keyword evidence="6 7" id="KW-0503">Monooxygenase</keyword>
<dbReference type="InterPro" id="IPR001128">
    <property type="entry name" value="Cyt_P450"/>
</dbReference>
<keyword evidence="9" id="KW-1185">Reference proteome</keyword>
<organism evidence="8 9">
    <name type="scientific">Nocardia niwae</name>
    <dbReference type="NCBI Taxonomy" id="626084"/>
    <lineage>
        <taxon>Bacteria</taxon>
        <taxon>Bacillati</taxon>
        <taxon>Actinomycetota</taxon>
        <taxon>Actinomycetes</taxon>
        <taxon>Mycobacteriales</taxon>
        <taxon>Nocardiaceae</taxon>
        <taxon>Nocardia</taxon>
    </lineage>
</organism>
<accession>A0ABV2XAT8</accession>
<evidence type="ECO:0000256" key="1">
    <source>
        <dbReference type="ARBA" id="ARBA00010617"/>
    </source>
</evidence>
<dbReference type="InterPro" id="IPR036396">
    <property type="entry name" value="Cyt_P450_sf"/>
</dbReference>
<keyword evidence="3 7" id="KW-0479">Metal-binding</keyword>
<dbReference type="SUPFAM" id="SSF48264">
    <property type="entry name" value="Cytochrome P450"/>
    <property type="match status" value="1"/>
</dbReference>
<dbReference type="Pfam" id="PF00067">
    <property type="entry name" value="p450"/>
    <property type="match status" value="2"/>
</dbReference>